<accession>A0A1H6HCJ9</accession>
<evidence type="ECO:0000256" key="2">
    <source>
        <dbReference type="PROSITE-ProRule" id="PRU00703"/>
    </source>
</evidence>
<dbReference type="CDD" id="cd04623">
    <property type="entry name" value="CBS_pair_bac_euk"/>
    <property type="match status" value="1"/>
</dbReference>
<dbReference type="AlphaFoldDB" id="A0A1H6HCJ9"/>
<dbReference type="EMBL" id="FNWO01000004">
    <property type="protein sequence ID" value="SEH31810.1"/>
    <property type="molecule type" value="Genomic_DNA"/>
</dbReference>
<organism evidence="4 5">
    <name type="scientific">Magnetospirillum fulvum</name>
    <name type="common">Rhodospirillum fulvum</name>
    <dbReference type="NCBI Taxonomy" id="1082"/>
    <lineage>
        <taxon>Bacteria</taxon>
        <taxon>Pseudomonadati</taxon>
        <taxon>Pseudomonadota</taxon>
        <taxon>Alphaproteobacteria</taxon>
        <taxon>Rhodospirillales</taxon>
        <taxon>Rhodospirillaceae</taxon>
        <taxon>Magnetospirillum</taxon>
    </lineage>
</organism>
<feature type="domain" description="CBS" evidence="3">
    <location>
        <begin position="12"/>
        <end position="69"/>
    </location>
</feature>
<dbReference type="RefSeq" id="WP_074766428.1">
    <property type="nucleotide sequence ID" value="NZ_FNWO01000004.1"/>
</dbReference>
<dbReference type="InterPro" id="IPR051257">
    <property type="entry name" value="Diverse_CBS-Domain"/>
</dbReference>
<evidence type="ECO:0000313" key="5">
    <source>
        <dbReference type="Proteomes" id="UP000182983"/>
    </source>
</evidence>
<keyword evidence="1 2" id="KW-0129">CBS domain</keyword>
<evidence type="ECO:0000313" key="4">
    <source>
        <dbReference type="EMBL" id="SEH31810.1"/>
    </source>
</evidence>
<dbReference type="Pfam" id="PF00571">
    <property type="entry name" value="CBS"/>
    <property type="match status" value="2"/>
</dbReference>
<sequence>MTVRAVLDAKTMGGTEVVTIAPDALVIEAAQLLARHRIGAVPVIEAGRLVGILSERDIVRALARSAAALGTARVRGLMTADVFVARETDSLDDVLELMSTKRIRHLPVIGSDGAVIGIVTLGDVAWAREAALEG</sequence>
<dbReference type="PANTHER" id="PTHR43080:SF2">
    <property type="entry name" value="CBS DOMAIN-CONTAINING PROTEIN"/>
    <property type="match status" value="1"/>
</dbReference>
<dbReference type="PROSITE" id="PS51371">
    <property type="entry name" value="CBS"/>
    <property type="match status" value="2"/>
</dbReference>
<keyword evidence="5" id="KW-1185">Reference proteome</keyword>
<name>A0A1H6HCJ9_MAGFU</name>
<dbReference type="InterPro" id="IPR044725">
    <property type="entry name" value="CBSX3_CBS_dom"/>
</dbReference>
<reference evidence="5" key="1">
    <citation type="submission" date="2016-10" db="EMBL/GenBank/DDBJ databases">
        <authorList>
            <person name="Varghese N."/>
            <person name="Submissions S."/>
        </authorList>
    </citation>
    <scope>NUCLEOTIDE SEQUENCE [LARGE SCALE GENOMIC DNA]</scope>
    <source>
        <strain evidence="5">DSM 13234</strain>
    </source>
</reference>
<evidence type="ECO:0000256" key="1">
    <source>
        <dbReference type="ARBA" id="ARBA00023122"/>
    </source>
</evidence>
<protein>
    <submittedName>
        <fullName evidence="4">CBS domain-containing protein</fullName>
    </submittedName>
</protein>
<gene>
    <name evidence="4" type="ORF">SAMN04244559_01132</name>
</gene>
<dbReference type="SMART" id="SM00116">
    <property type="entry name" value="CBS"/>
    <property type="match status" value="2"/>
</dbReference>
<dbReference type="PANTHER" id="PTHR43080">
    <property type="entry name" value="CBS DOMAIN-CONTAINING PROTEIN CBSX3, MITOCHONDRIAL"/>
    <property type="match status" value="1"/>
</dbReference>
<dbReference type="OrthoDB" id="9807125at2"/>
<evidence type="ECO:0000259" key="3">
    <source>
        <dbReference type="PROSITE" id="PS51371"/>
    </source>
</evidence>
<proteinExistence type="predicted"/>
<dbReference type="SUPFAM" id="SSF54631">
    <property type="entry name" value="CBS-domain pair"/>
    <property type="match status" value="1"/>
</dbReference>
<dbReference type="Gene3D" id="3.10.580.10">
    <property type="entry name" value="CBS-domain"/>
    <property type="match status" value="1"/>
</dbReference>
<dbReference type="InterPro" id="IPR000644">
    <property type="entry name" value="CBS_dom"/>
</dbReference>
<dbReference type="Proteomes" id="UP000182983">
    <property type="component" value="Unassembled WGS sequence"/>
</dbReference>
<feature type="domain" description="CBS" evidence="3">
    <location>
        <begin position="78"/>
        <end position="134"/>
    </location>
</feature>
<dbReference type="InterPro" id="IPR046342">
    <property type="entry name" value="CBS_dom_sf"/>
</dbReference>